<dbReference type="EMBL" id="JACIBV010000001">
    <property type="protein sequence ID" value="MBB3727397.1"/>
    <property type="molecule type" value="Genomic_DNA"/>
</dbReference>
<dbReference type="AlphaFoldDB" id="A0A7W5VGK8"/>
<keyword evidence="3" id="KW-1185">Reference proteome</keyword>
<sequence>MTLEQILTEIRSYVGVLELAPQSGSEHPEISWGDFFFYYAPDGEVPRNRQPYATIVTKDYPDDVESRLDAPDRWRLNIHVGSQLFTDLLGYPPESIEESTVDFSETDTFLPHPLYGAYGWVAVVNPGSRTTTRALAALHEAHLADQRRVERRQARGGAGPAHD</sequence>
<evidence type="ECO:0000259" key="1">
    <source>
        <dbReference type="Pfam" id="PF19694"/>
    </source>
</evidence>
<accession>A0A7W5VGK8</accession>
<dbReference type="Proteomes" id="UP000579945">
    <property type="component" value="Unassembled WGS sequence"/>
</dbReference>
<protein>
    <recommendedName>
        <fullName evidence="1">DUF6194 domain-containing protein</fullName>
    </recommendedName>
</protein>
<gene>
    <name evidence="2" type="ORF">FHR33_003257</name>
</gene>
<feature type="domain" description="DUF6194" evidence="1">
    <location>
        <begin position="1"/>
        <end position="153"/>
    </location>
</feature>
<dbReference type="GeneID" id="95389701"/>
<comment type="caution">
    <text evidence="2">The sequence shown here is derived from an EMBL/GenBank/DDBJ whole genome shotgun (WGS) entry which is preliminary data.</text>
</comment>
<dbReference type="Pfam" id="PF19694">
    <property type="entry name" value="DUF6194"/>
    <property type="match status" value="1"/>
</dbReference>
<evidence type="ECO:0000313" key="2">
    <source>
        <dbReference type="EMBL" id="MBB3727397.1"/>
    </source>
</evidence>
<dbReference type="RefSeq" id="WP_183647903.1">
    <property type="nucleotide sequence ID" value="NZ_JACIBV010000001.1"/>
</dbReference>
<name>A0A7W5VGK8_9ACTN</name>
<reference evidence="2 3" key="1">
    <citation type="submission" date="2020-08" db="EMBL/GenBank/DDBJ databases">
        <title>Sequencing the genomes of 1000 actinobacteria strains.</title>
        <authorList>
            <person name="Klenk H.-P."/>
        </authorList>
    </citation>
    <scope>NUCLEOTIDE SEQUENCE [LARGE SCALE GENOMIC DNA]</scope>
    <source>
        <strain evidence="2 3">DSM 44320</strain>
    </source>
</reference>
<organism evidence="2 3">
    <name type="scientific">Nonomuraea dietziae</name>
    <dbReference type="NCBI Taxonomy" id="65515"/>
    <lineage>
        <taxon>Bacteria</taxon>
        <taxon>Bacillati</taxon>
        <taxon>Actinomycetota</taxon>
        <taxon>Actinomycetes</taxon>
        <taxon>Streptosporangiales</taxon>
        <taxon>Streptosporangiaceae</taxon>
        <taxon>Nonomuraea</taxon>
    </lineage>
</organism>
<proteinExistence type="predicted"/>
<evidence type="ECO:0000313" key="3">
    <source>
        <dbReference type="Proteomes" id="UP000579945"/>
    </source>
</evidence>
<dbReference type="InterPro" id="IPR045676">
    <property type="entry name" value="DUF6194"/>
</dbReference>